<dbReference type="PROSITE" id="PS01230">
    <property type="entry name" value="TRMA_1"/>
    <property type="match status" value="1"/>
</dbReference>
<dbReference type="eggNOG" id="COG2265">
    <property type="taxonomic scope" value="Bacteria"/>
</dbReference>
<evidence type="ECO:0000256" key="2">
    <source>
        <dbReference type="ARBA" id="ARBA00022679"/>
    </source>
</evidence>
<dbReference type="Gene3D" id="2.40.50.140">
    <property type="entry name" value="Nucleic acid-binding proteins"/>
    <property type="match status" value="1"/>
</dbReference>
<evidence type="ECO:0000313" key="8">
    <source>
        <dbReference type="Proteomes" id="UP000004946"/>
    </source>
</evidence>
<dbReference type="Pfam" id="PF01938">
    <property type="entry name" value="TRAM"/>
    <property type="match status" value="1"/>
</dbReference>
<dbReference type="GO" id="GO:0070475">
    <property type="term" value="P:rRNA base methylation"/>
    <property type="evidence" value="ECO:0007669"/>
    <property type="project" value="TreeGrafter"/>
</dbReference>
<keyword evidence="1 4" id="KW-0489">Methyltransferase</keyword>
<dbReference type="InterPro" id="IPR010280">
    <property type="entry name" value="U5_MeTrfase_fam"/>
</dbReference>
<dbReference type="SUPFAM" id="SSF50249">
    <property type="entry name" value="Nucleic acid-binding proteins"/>
    <property type="match status" value="1"/>
</dbReference>
<dbReference type="InterPro" id="IPR029063">
    <property type="entry name" value="SAM-dependent_MTases_sf"/>
</dbReference>
<comment type="similarity">
    <text evidence="4">Belongs to the class I-like SAM-binding methyltransferase superfamily. RNA M5U methyltransferase family.</text>
</comment>
<dbReference type="InterPro" id="IPR030390">
    <property type="entry name" value="MeTrfase_TrmA_AS"/>
</dbReference>
<feature type="binding site" evidence="4">
    <location>
        <position position="336"/>
    </location>
    <ligand>
        <name>S-adenosyl-L-methionine</name>
        <dbReference type="ChEBI" id="CHEBI:59789"/>
    </ligand>
</feature>
<dbReference type="GO" id="GO:0070041">
    <property type="term" value="F:rRNA (uridine-C5-)-methyltransferase activity"/>
    <property type="evidence" value="ECO:0007669"/>
    <property type="project" value="TreeGrafter"/>
</dbReference>
<proteinExistence type="inferred from homology"/>
<dbReference type="EMBL" id="AEON01000001">
    <property type="protein sequence ID" value="EFT83943.1"/>
    <property type="molecule type" value="Genomic_DNA"/>
</dbReference>
<dbReference type="KEGG" id="pdo:PSDT_0693"/>
<dbReference type="Pfam" id="PF05958">
    <property type="entry name" value="tRNA_U5-meth_tr"/>
    <property type="match status" value="1"/>
</dbReference>
<evidence type="ECO:0000313" key="7">
    <source>
        <dbReference type="EMBL" id="EFT83943.1"/>
    </source>
</evidence>
<sequence>MTAPASQPLPSDNRLEADVEIERYADQGRCVAHLDGRVVFVRFALPGERVHILVDEPHNRKDRFWTAEVTEVLKASPDRVEPVWPLAGPLAWGGGVGGADLVHVSLPGQLAWKKAVIEDQMRRLGHVEVSVPVHRLPEDEAEGGLHWRTRLDLVADEEGHPSMRRRESHQRVALTDMPTASQRLLGVAAAEDLWNHRFDPNDHIRISVPEPRSLAGEAKDGKDNEDNYAIVLNGKVISGRRNLSERVLLSNPALPGDDGSHTQFDSFDSFDYTVDAEGFWQVHRCAPTVLAQAVVNALMASGADQASTLWDLYSGSGLFTLPMATFFPQAQVLSIEGAPVAVKNAHKNIKQARLNKTITALEGDVAETIRSLTAHGHAQLTKPDIILLDPPRAGAGRKVCQQMAESGAKAIIYVSCDVTNLARDTAYLTEAGYHISDIQAYDIYPMTHHVETVALFS</sequence>
<protein>
    <submittedName>
        <fullName evidence="7">TRAM domain protein</fullName>
    </submittedName>
</protein>
<evidence type="ECO:0000256" key="5">
    <source>
        <dbReference type="PROSITE-ProRule" id="PRU10015"/>
    </source>
</evidence>
<dbReference type="PANTHER" id="PTHR11061">
    <property type="entry name" value="RNA M5U METHYLTRANSFERASE"/>
    <property type="match status" value="1"/>
</dbReference>
<feature type="binding site" evidence="4">
    <location>
        <position position="313"/>
    </location>
    <ligand>
        <name>S-adenosyl-L-methionine</name>
        <dbReference type="ChEBI" id="CHEBI:59789"/>
    </ligand>
</feature>
<name>E6JZ53_PARDN</name>
<comment type="caution">
    <text evidence="7">The sequence shown here is derived from an EMBL/GenBank/DDBJ whole genome shotgun (WGS) entry which is preliminary data.</text>
</comment>
<dbReference type="Gene3D" id="3.40.50.150">
    <property type="entry name" value="Vaccinia Virus protein VP39"/>
    <property type="match status" value="1"/>
</dbReference>
<dbReference type="Proteomes" id="UP000004946">
    <property type="component" value="Chromosome"/>
</dbReference>
<dbReference type="PATRIC" id="fig|864564.6.peg.765"/>
<evidence type="ECO:0000259" key="6">
    <source>
        <dbReference type="Pfam" id="PF01938"/>
    </source>
</evidence>
<dbReference type="RefSeq" id="WP_006289330.1">
    <property type="nucleotide sequence ID" value="NZ_AP012333.1"/>
</dbReference>
<dbReference type="AlphaFoldDB" id="E6JZ53"/>
<organism evidence="7 8">
    <name type="scientific">Parascardovia denticolens DSM 10105 = JCM 12538</name>
    <dbReference type="NCBI Taxonomy" id="864564"/>
    <lineage>
        <taxon>Bacteria</taxon>
        <taxon>Bacillati</taxon>
        <taxon>Actinomycetota</taxon>
        <taxon>Actinomycetes</taxon>
        <taxon>Bifidobacteriales</taxon>
        <taxon>Bifidobacteriaceae</taxon>
        <taxon>Parascardovia</taxon>
    </lineage>
</organism>
<keyword evidence="2 4" id="KW-0808">Transferase</keyword>
<dbReference type="Gene3D" id="2.40.50.1070">
    <property type="match status" value="1"/>
</dbReference>
<dbReference type="PROSITE" id="PS51687">
    <property type="entry name" value="SAM_MT_RNA_M5U"/>
    <property type="match status" value="1"/>
</dbReference>
<evidence type="ECO:0000256" key="4">
    <source>
        <dbReference type="PROSITE-ProRule" id="PRU01024"/>
    </source>
</evidence>
<feature type="domain" description="TRAM" evidence="6">
    <location>
        <begin position="17"/>
        <end position="56"/>
    </location>
</feature>
<dbReference type="SUPFAM" id="SSF53335">
    <property type="entry name" value="S-adenosyl-L-methionine-dependent methyltransferases"/>
    <property type="match status" value="1"/>
</dbReference>
<feature type="binding site" evidence="4">
    <location>
        <position position="281"/>
    </location>
    <ligand>
        <name>S-adenosyl-L-methionine</name>
        <dbReference type="ChEBI" id="CHEBI:59789"/>
    </ligand>
</feature>
<dbReference type="CDD" id="cd02440">
    <property type="entry name" value="AdoMet_MTases"/>
    <property type="match status" value="1"/>
</dbReference>
<dbReference type="PANTHER" id="PTHR11061:SF30">
    <property type="entry name" value="TRNA (URACIL(54)-C(5))-METHYLTRANSFERASE"/>
    <property type="match status" value="1"/>
</dbReference>
<feature type="active site" description="Nucleophile" evidence="4">
    <location>
        <position position="416"/>
    </location>
</feature>
<accession>E6JZ53</accession>
<dbReference type="InterPro" id="IPR002792">
    <property type="entry name" value="TRAM_dom"/>
</dbReference>
<keyword evidence="8" id="KW-1185">Reference proteome</keyword>
<feature type="binding site" evidence="4">
    <location>
        <position position="389"/>
    </location>
    <ligand>
        <name>S-adenosyl-L-methionine</name>
        <dbReference type="ChEBI" id="CHEBI:59789"/>
    </ligand>
</feature>
<evidence type="ECO:0000256" key="1">
    <source>
        <dbReference type="ARBA" id="ARBA00022603"/>
    </source>
</evidence>
<gene>
    <name evidence="7" type="ORF">HMPREF0620_0948</name>
</gene>
<keyword evidence="3 4" id="KW-0949">S-adenosyl-L-methionine</keyword>
<reference evidence="7 8" key="1">
    <citation type="submission" date="2010-12" db="EMBL/GenBank/DDBJ databases">
        <authorList>
            <person name="Muzny D."/>
            <person name="Qin X."/>
            <person name="Buhay C."/>
            <person name="Dugan-Rocha S."/>
            <person name="Ding Y."/>
            <person name="Chen G."/>
            <person name="Hawes A."/>
            <person name="Holder M."/>
            <person name="Jhangiani S."/>
            <person name="Johnson A."/>
            <person name="Khan Z."/>
            <person name="Li Z."/>
            <person name="Liu W."/>
            <person name="Liu X."/>
            <person name="Perez L."/>
            <person name="Shen H."/>
            <person name="Wang Q."/>
            <person name="Watt J."/>
            <person name="Xi L."/>
            <person name="Xin Y."/>
            <person name="Zhou J."/>
            <person name="Deng J."/>
            <person name="Jiang H."/>
            <person name="Liu Y."/>
            <person name="Qu J."/>
            <person name="Song X.-Z."/>
            <person name="Zhang L."/>
            <person name="Villasana D."/>
            <person name="Johnson A."/>
            <person name="Liu J."/>
            <person name="Liyanage D."/>
            <person name="Lorensuhewa L."/>
            <person name="Robinson T."/>
            <person name="Song A."/>
            <person name="Song B.-B."/>
            <person name="Dinh H."/>
            <person name="Thornton R."/>
            <person name="Coyle M."/>
            <person name="Francisco L."/>
            <person name="Jackson L."/>
            <person name="Javaid M."/>
            <person name="Korchina V."/>
            <person name="Kovar C."/>
            <person name="Mata R."/>
            <person name="Mathew T."/>
            <person name="Ngo R."/>
            <person name="Nguyen L."/>
            <person name="Nguyen N."/>
            <person name="Okwuonu G."/>
            <person name="Ongeri F."/>
            <person name="Pham C."/>
            <person name="Simmons D."/>
            <person name="Wilczek-Boney K."/>
            <person name="Hale W."/>
            <person name="Jakkamsetti A."/>
            <person name="Pham P."/>
            <person name="Ruth R."/>
            <person name="San Lucas F."/>
            <person name="Warren J."/>
            <person name="Zhang J."/>
            <person name="Zhao Z."/>
            <person name="Zhou C."/>
            <person name="Zhu D."/>
            <person name="Lee S."/>
            <person name="Bess C."/>
            <person name="Blankenburg K."/>
            <person name="Forbes L."/>
            <person name="Fu Q."/>
            <person name="Gubbala S."/>
            <person name="Hirani K."/>
            <person name="Jayaseelan J.C."/>
            <person name="Lara F."/>
            <person name="Munidasa M."/>
            <person name="Palculict T."/>
            <person name="Patil S."/>
            <person name="Pu L.-L."/>
            <person name="Saada N."/>
            <person name="Tang L."/>
            <person name="Weissenberger G."/>
            <person name="Zhu Y."/>
            <person name="Hemphill L."/>
            <person name="Shang Y."/>
            <person name="Youmans B."/>
            <person name="Ayvaz T."/>
            <person name="Ross M."/>
            <person name="Santibanez J."/>
            <person name="Aqrawi P."/>
            <person name="Gross S."/>
            <person name="Joshi V."/>
            <person name="Fowler G."/>
            <person name="Nazareth L."/>
            <person name="Reid J."/>
            <person name="Worley K."/>
            <person name="Petrosino J."/>
            <person name="Highlander S."/>
            <person name="Gibbs R."/>
        </authorList>
    </citation>
    <scope>NUCLEOTIDE SEQUENCE [LARGE SCALE GENOMIC DNA]</scope>
    <source>
        <strain evidence="7 8">DSM 10105</strain>
    </source>
</reference>
<dbReference type="InterPro" id="IPR012340">
    <property type="entry name" value="NA-bd_OB-fold"/>
</dbReference>
<feature type="active site" evidence="5">
    <location>
        <position position="416"/>
    </location>
</feature>
<evidence type="ECO:0000256" key="3">
    <source>
        <dbReference type="ARBA" id="ARBA00022691"/>
    </source>
</evidence>
<dbReference type="HOGENOM" id="CLU_014689_7_0_11"/>